<organism evidence="1 2">
    <name type="scientific">Helicobacter enhydrae</name>
    <dbReference type="NCBI Taxonomy" id="222136"/>
    <lineage>
        <taxon>Bacteria</taxon>
        <taxon>Pseudomonadati</taxon>
        <taxon>Campylobacterota</taxon>
        <taxon>Epsilonproteobacteria</taxon>
        <taxon>Campylobacterales</taxon>
        <taxon>Helicobacteraceae</taxon>
        <taxon>Helicobacter</taxon>
    </lineage>
</organism>
<dbReference type="Gene3D" id="3.40.630.30">
    <property type="match status" value="1"/>
</dbReference>
<reference evidence="2" key="1">
    <citation type="submission" date="2016-07" db="EMBL/GenBank/DDBJ databases">
        <authorList>
            <person name="Florea S."/>
            <person name="Webb J.S."/>
            <person name="Jaromczyk J."/>
            <person name="Schardl C.L."/>
        </authorList>
    </citation>
    <scope>NUCLEOTIDE SEQUENCE [LARGE SCALE GENOMIC DNA]</scope>
    <source>
        <strain evidence="2">MIT 01-6242</strain>
    </source>
</reference>
<dbReference type="InterPro" id="IPR016181">
    <property type="entry name" value="Acyl_CoA_acyltransferase"/>
</dbReference>
<name>A0A1B1U544_9HELI</name>
<dbReference type="AlphaFoldDB" id="A0A1B1U544"/>
<evidence type="ECO:0000313" key="2">
    <source>
        <dbReference type="Proteomes" id="UP000092884"/>
    </source>
</evidence>
<dbReference type="Proteomes" id="UP000092884">
    <property type="component" value="Chromosome"/>
</dbReference>
<evidence type="ECO:0008006" key="3">
    <source>
        <dbReference type="Google" id="ProtNLM"/>
    </source>
</evidence>
<keyword evidence="2" id="KW-1185">Reference proteome</keyword>
<dbReference type="Gene3D" id="3.40.50.11190">
    <property type="match status" value="1"/>
</dbReference>
<evidence type="ECO:0000313" key="1">
    <source>
        <dbReference type="EMBL" id="ANV97822.1"/>
    </source>
</evidence>
<proteinExistence type="predicted"/>
<sequence length="445" mass="50858">MVKIDIFYDYGESIGLGHWMRCQNLAQKIQSLFGFIDFQIHFHRIDSCEHFDESSDLIIIDSYIADLSCYARLQEKAILLICLDDLGGKVYPPTSLILAPTLGYPYKNKHSGKDYLIINEAFLQPKQTSTKPNHILISLGGSNQNQLIDEILESLQEKDFVFHIVSPYYSNPKHHIYKHLEPSKLSTLIDECEYVICAGGGHLGEILSRGKKIIAIRISSNQTNPINYCLNRSWIKAILDPQQSLKTQLLAHLESLQHHRPTRCRFGSKLDGFLIATIHSIIAQKISLHFKAKPFSLLSPSQRQIILSLRNQEGVRAMSLNHQIITAKQHQAFLRQLGSQDLFFAFLDTHTIIGVGSLKINRQDSCILGLYKNLDIKTKVGEEILKSLLLCATKILNIKHIDLEVLSINTKAIRLYQKYGFVVIHKERDQLKMRFEIKRGEELIF</sequence>
<dbReference type="OrthoDB" id="5330177at2"/>
<accession>A0A1B1U544</accession>
<dbReference type="KEGG" id="het:BBW65_02935"/>
<dbReference type="Gene3D" id="3.40.50.2000">
    <property type="entry name" value="Glycogen Phosphorylase B"/>
    <property type="match status" value="1"/>
</dbReference>
<dbReference type="EMBL" id="CP016503">
    <property type="protein sequence ID" value="ANV97822.1"/>
    <property type="molecule type" value="Genomic_DNA"/>
</dbReference>
<dbReference type="SUPFAM" id="SSF55729">
    <property type="entry name" value="Acyl-CoA N-acyltransferases (Nat)"/>
    <property type="match status" value="1"/>
</dbReference>
<protein>
    <recommendedName>
        <fullName evidence="3">N-acetyltransferase domain-containing protein</fullName>
    </recommendedName>
</protein>
<gene>
    <name evidence="1" type="ORF">BBW65_02935</name>
</gene>
<dbReference type="STRING" id="222136.BBW65_02935"/>